<keyword evidence="1" id="KW-1133">Transmembrane helix</keyword>
<keyword evidence="1" id="KW-0812">Transmembrane</keyword>
<organism evidence="2">
    <name type="scientific">Drosophila melanogaster</name>
    <name type="common">Fruit fly</name>
    <dbReference type="NCBI Taxonomy" id="7227"/>
    <lineage>
        <taxon>Eukaryota</taxon>
        <taxon>Metazoa</taxon>
        <taxon>Ecdysozoa</taxon>
        <taxon>Arthropoda</taxon>
        <taxon>Hexapoda</taxon>
        <taxon>Insecta</taxon>
        <taxon>Pterygota</taxon>
        <taxon>Neoptera</taxon>
        <taxon>Endopterygota</taxon>
        <taxon>Diptera</taxon>
        <taxon>Brachycera</taxon>
        <taxon>Muscomorpha</taxon>
        <taxon>Ephydroidea</taxon>
        <taxon>Drosophilidae</taxon>
        <taxon>Drosophila</taxon>
        <taxon>Sophophora</taxon>
    </lineage>
</organism>
<accession>Q6IGG0</accession>
<dbReference type="EMBL" id="BK003806">
    <property type="protein sequence ID" value="DAA02504.1"/>
    <property type="molecule type" value="Genomic_DNA"/>
</dbReference>
<evidence type="ECO:0000256" key="1">
    <source>
        <dbReference type="SAM" id="Phobius"/>
    </source>
</evidence>
<proteinExistence type="predicted"/>
<feature type="transmembrane region" description="Helical" evidence="1">
    <location>
        <begin position="32"/>
        <end position="49"/>
    </location>
</feature>
<reference evidence="2" key="1">
    <citation type="journal article" date="2003" name="Genome Biol.">
        <title>An integrated gene annotation and transcriptional profiling approach towards the full gene content of the Drosophila genome.</title>
        <authorList>
            <person name="Hild M."/>
            <person name="Beckmann B."/>
            <person name="Haas S.A."/>
            <person name="Koch B."/>
            <person name="Solovyev V."/>
            <person name="Busold C."/>
            <person name="Fellenberg K."/>
            <person name="Boutros M."/>
            <person name="Vingron M."/>
            <person name="Sauer F."/>
            <person name="Hoheisel J.D."/>
            <person name="Paro R."/>
        </authorList>
    </citation>
    <scope>NUCLEOTIDE SEQUENCE</scope>
</reference>
<evidence type="ECO:0000313" key="2">
    <source>
        <dbReference type="EMBL" id="DAA02504.1"/>
    </source>
</evidence>
<sequence>MCQLELEQEQKPLHMVAYAHSGFPLQLLDSEILIPLLLLLLLLLLLFLARDFAVQWQIFCQYTKDSRSR</sequence>
<gene>
    <name evidence="2" type="ORF">HDC06391</name>
</gene>
<keyword evidence="1" id="KW-0472">Membrane</keyword>
<dbReference type="AlphaFoldDB" id="Q6IGG0"/>
<name>Q6IGG0_DROME</name>
<protein>
    <submittedName>
        <fullName evidence="2">HDC06391</fullName>
    </submittedName>
</protein>